<accession>D7BFT3</accession>
<sequence>MAEFRRIQINANTPLTPGFYEFVGEVEGSPERATKSDIQSYLRGATRLPDLEVLDWARVSGNTWRVLVQVKTIPKTQAQNDGMVHTAVAPVVVWVVGIIVTALLVGYGIFKFNQTKLEMFQLIPEPDRKSVAIAQSLNFGLIAVAGLAVLFLVLRK</sequence>
<dbReference type="RefSeq" id="WP_013158193.1">
    <property type="nucleotide sequence ID" value="NC_014212.1"/>
</dbReference>
<feature type="transmembrane region" description="Helical" evidence="1">
    <location>
        <begin position="87"/>
        <end position="110"/>
    </location>
</feature>
<name>D7BFT3_ALLS1</name>
<evidence type="ECO:0000313" key="2">
    <source>
        <dbReference type="EMBL" id="ADH63636.1"/>
    </source>
</evidence>
<proteinExistence type="predicted"/>
<dbReference type="HOGENOM" id="CLU_1684519_0_0_0"/>
<gene>
    <name evidence="2" type="ordered locus">Mesil_1758</name>
</gene>
<organism evidence="2 3">
    <name type="scientific">Allomeiothermus silvanus (strain ATCC 700542 / DSM 9946 / NBRC 106475 / NCIMB 13440 / VI-R2)</name>
    <name type="common">Thermus silvanus</name>
    <dbReference type="NCBI Taxonomy" id="526227"/>
    <lineage>
        <taxon>Bacteria</taxon>
        <taxon>Thermotogati</taxon>
        <taxon>Deinococcota</taxon>
        <taxon>Deinococci</taxon>
        <taxon>Thermales</taxon>
        <taxon>Thermaceae</taxon>
        <taxon>Allomeiothermus</taxon>
    </lineage>
</organism>
<keyword evidence="1" id="KW-1133">Transmembrane helix</keyword>
<dbReference type="KEGG" id="msv:Mesil_1758"/>
<keyword evidence="1" id="KW-0472">Membrane</keyword>
<dbReference type="Proteomes" id="UP000001916">
    <property type="component" value="Chromosome"/>
</dbReference>
<keyword evidence="1" id="KW-0812">Transmembrane</keyword>
<feature type="transmembrane region" description="Helical" evidence="1">
    <location>
        <begin position="130"/>
        <end position="154"/>
    </location>
</feature>
<keyword evidence="3" id="KW-1185">Reference proteome</keyword>
<dbReference type="EMBL" id="CP002042">
    <property type="protein sequence ID" value="ADH63636.1"/>
    <property type="molecule type" value="Genomic_DNA"/>
</dbReference>
<protein>
    <submittedName>
        <fullName evidence="2">Uncharacterized protein</fullName>
    </submittedName>
</protein>
<dbReference type="STRING" id="526227.Mesil_1758"/>
<dbReference type="AlphaFoldDB" id="D7BFT3"/>
<evidence type="ECO:0000256" key="1">
    <source>
        <dbReference type="SAM" id="Phobius"/>
    </source>
</evidence>
<reference evidence="2 3" key="1">
    <citation type="journal article" date="2010" name="Stand. Genomic Sci.">
        <title>Complete genome sequence of Meiothermus silvanus type strain (VI-R2).</title>
        <authorList>
            <person name="Sikorski J."/>
            <person name="Tindall B.J."/>
            <person name="Lowry S."/>
            <person name="Lucas S."/>
            <person name="Nolan M."/>
            <person name="Copeland A."/>
            <person name="Glavina Del Rio T."/>
            <person name="Tice H."/>
            <person name="Cheng J.F."/>
            <person name="Han C."/>
            <person name="Pitluck S."/>
            <person name="Liolios K."/>
            <person name="Ivanova N."/>
            <person name="Mavromatis K."/>
            <person name="Mikhailova N."/>
            <person name="Pati A."/>
            <person name="Goodwin L."/>
            <person name="Chen A."/>
            <person name="Palaniappan K."/>
            <person name="Land M."/>
            <person name="Hauser L."/>
            <person name="Chang Y.J."/>
            <person name="Jeffries C.D."/>
            <person name="Rohde M."/>
            <person name="Goker M."/>
            <person name="Woyke T."/>
            <person name="Bristow J."/>
            <person name="Eisen J.A."/>
            <person name="Markowitz V."/>
            <person name="Hugenholtz P."/>
            <person name="Kyrpides N.C."/>
            <person name="Klenk H.P."/>
            <person name="Lapidus A."/>
        </authorList>
    </citation>
    <scope>NUCLEOTIDE SEQUENCE [LARGE SCALE GENOMIC DNA]</scope>
    <source>
        <strain evidence="3">ATCC 700542 / DSM 9946 / VI-R2</strain>
    </source>
</reference>
<evidence type="ECO:0000313" key="3">
    <source>
        <dbReference type="Proteomes" id="UP000001916"/>
    </source>
</evidence>